<gene>
    <name evidence="2" type="ORF">U9M48_015372</name>
</gene>
<keyword evidence="3" id="KW-1185">Reference proteome</keyword>
<dbReference type="AlphaFoldDB" id="A0AAQ3T305"/>
<reference evidence="2 3" key="1">
    <citation type="submission" date="2024-02" db="EMBL/GenBank/DDBJ databases">
        <title>High-quality chromosome-scale genome assembly of Pensacola bahiagrass (Paspalum notatum Flugge var. saurae).</title>
        <authorList>
            <person name="Vega J.M."/>
            <person name="Podio M."/>
            <person name="Orjuela J."/>
            <person name="Siena L.A."/>
            <person name="Pessino S.C."/>
            <person name="Combes M.C."/>
            <person name="Mariac C."/>
            <person name="Albertini E."/>
            <person name="Pupilli F."/>
            <person name="Ortiz J.P.A."/>
            <person name="Leblanc O."/>
        </authorList>
    </citation>
    <scope>NUCLEOTIDE SEQUENCE [LARGE SCALE GENOMIC DNA]</scope>
    <source>
        <strain evidence="2">R1</strain>
        <tissue evidence="2">Leaf</tissue>
    </source>
</reference>
<evidence type="ECO:0000256" key="1">
    <source>
        <dbReference type="SAM" id="MobiDB-lite"/>
    </source>
</evidence>
<dbReference type="EMBL" id="CP144747">
    <property type="protein sequence ID" value="WVZ66098.1"/>
    <property type="molecule type" value="Genomic_DNA"/>
</dbReference>
<sequence>MQDREFNLFAAAIGDRRCRIMIWLQYYSLHPAKTAVLRFETCPVKIVACAAFTLSPQWGPPPSNPSLHFPHPRSHSSRILLLRSSLAQSDARGGGGSRARTTPTAVAPKPGAAPPAAVPVPRAVPARGRRSAAGGSSRAWSSAAASRAQSSAGSSSHDCSSAGGSASRGEIPHGKHDGALLGHAGGSGLLGPDLLFYDGSGQGRLGPGTASGDTGATAVSGETGGGGGGGSARGDGRGGPENVEN</sequence>
<feature type="region of interest" description="Disordered" evidence="1">
    <location>
        <begin position="201"/>
        <end position="245"/>
    </location>
</feature>
<proteinExistence type="predicted"/>
<feature type="region of interest" description="Disordered" evidence="1">
    <location>
        <begin position="89"/>
        <end position="179"/>
    </location>
</feature>
<evidence type="ECO:0000313" key="3">
    <source>
        <dbReference type="Proteomes" id="UP001341281"/>
    </source>
</evidence>
<feature type="compositionally biased region" description="Low complexity" evidence="1">
    <location>
        <begin position="119"/>
        <end position="167"/>
    </location>
</feature>
<name>A0AAQ3T305_PASNO</name>
<feature type="compositionally biased region" description="Gly residues" evidence="1">
    <location>
        <begin position="222"/>
        <end position="239"/>
    </location>
</feature>
<feature type="compositionally biased region" description="Low complexity" evidence="1">
    <location>
        <begin position="98"/>
        <end position="110"/>
    </location>
</feature>
<organism evidence="2 3">
    <name type="scientific">Paspalum notatum var. saurae</name>
    <dbReference type="NCBI Taxonomy" id="547442"/>
    <lineage>
        <taxon>Eukaryota</taxon>
        <taxon>Viridiplantae</taxon>
        <taxon>Streptophyta</taxon>
        <taxon>Embryophyta</taxon>
        <taxon>Tracheophyta</taxon>
        <taxon>Spermatophyta</taxon>
        <taxon>Magnoliopsida</taxon>
        <taxon>Liliopsida</taxon>
        <taxon>Poales</taxon>
        <taxon>Poaceae</taxon>
        <taxon>PACMAD clade</taxon>
        <taxon>Panicoideae</taxon>
        <taxon>Andropogonodae</taxon>
        <taxon>Paspaleae</taxon>
        <taxon>Paspalinae</taxon>
        <taxon>Paspalum</taxon>
    </lineage>
</organism>
<accession>A0AAQ3T305</accession>
<evidence type="ECO:0000313" key="2">
    <source>
        <dbReference type="EMBL" id="WVZ66098.1"/>
    </source>
</evidence>
<protein>
    <submittedName>
        <fullName evidence="2">Uncharacterized protein</fullName>
    </submittedName>
</protein>
<dbReference type="Proteomes" id="UP001341281">
    <property type="component" value="Chromosome 03"/>
</dbReference>